<dbReference type="EnsemblMetazoa" id="AATE013935-RA">
    <property type="protein sequence ID" value="AATE013935-PA.1"/>
    <property type="gene ID" value="AATE013935"/>
</dbReference>
<evidence type="ECO:0000313" key="1">
    <source>
        <dbReference type="EnsemblMetazoa" id="AATE013935-PA.1"/>
    </source>
</evidence>
<proteinExistence type="predicted"/>
<reference evidence="1" key="1">
    <citation type="submission" date="2022-08" db="UniProtKB">
        <authorList>
            <consortium name="EnsemblMetazoa"/>
        </authorList>
    </citation>
    <scope>IDENTIFICATION</scope>
    <source>
        <strain evidence="1">EBRO</strain>
    </source>
</reference>
<dbReference type="AlphaFoldDB" id="A0A182J9J2"/>
<sequence>MEGNDKLNLPKNKEVKNATTSPLKSPIQQLQLLPQQTSGSATDVTDLFNSVSNLRRAMNERMNGPMRTNSGWQKQIPTIPDFTASILFRFGCSEACIRSARLAV</sequence>
<dbReference type="VEuPathDB" id="VectorBase:AATE013935"/>
<name>A0A182J9J2_ANOAO</name>
<accession>A0A182J9J2</accession>
<organism evidence="1">
    <name type="scientific">Anopheles atroparvus</name>
    <name type="common">European mosquito</name>
    <dbReference type="NCBI Taxonomy" id="41427"/>
    <lineage>
        <taxon>Eukaryota</taxon>
        <taxon>Metazoa</taxon>
        <taxon>Ecdysozoa</taxon>
        <taxon>Arthropoda</taxon>
        <taxon>Hexapoda</taxon>
        <taxon>Insecta</taxon>
        <taxon>Pterygota</taxon>
        <taxon>Neoptera</taxon>
        <taxon>Endopterygota</taxon>
        <taxon>Diptera</taxon>
        <taxon>Nematocera</taxon>
        <taxon>Culicoidea</taxon>
        <taxon>Culicidae</taxon>
        <taxon>Anophelinae</taxon>
        <taxon>Anopheles</taxon>
    </lineage>
</organism>
<protein>
    <submittedName>
        <fullName evidence="1">Uncharacterized protein</fullName>
    </submittedName>
</protein>